<gene>
    <name evidence="13" type="primary">LOC116943760</name>
</gene>
<protein>
    <submittedName>
        <fullName evidence="13">Myc box-dependent-interacting protein 1-like isoform X1</fullName>
    </submittedName>
</protein>
<dbReference type="PRINTS" id="PR00452">
    <property type="entry name" value="SH3DOMAIN"/>
</dbReference>
<evidence type="ECO:0000259" key="11">
    <source>
        <dbReference type="PROSITE" id="PS51021"/>
    </source>
</evidence>
<feature type="region of interest" description="Disordered" evidence="9">
    <location>
        <begin position="234"/>
        <end position="629"/>
    </location>
</feature>
<dbReference type="PANTHER" id="PTHR46514">
    <property type="entry name" value="AMPHIPHYSIN"/>
    <property type="match status" value="1"/>
</dbReference>
<feature type="compositionally biased region" description="Low complexity" evidence="9">
    <location>
        <begin position="611"/>
        <end position="624"/>
    </location>
</feature>
<dbReference type="Pfam" id="PF14604">
    <property type="entry name" value="SH3_9"/>
    <property type="match status" value="1"/>
</dbReference>
<evidence type="ECO:0000259" key="10">
    <source>
        <dbReference type="PROSITE" id="PS50002"/>
    </source>
</evidence>
<evidence type="ECO:0000256" key="7">
    <source>
        <dbReference type="PROSITE-ProRule" id="PRU00192"/>
    </source>
</evidence>
<dbReference type="AlphaFoldDB" id="A0AAJ7T9Z4"/>
<dbReference type="Gene3D" id="2.30.30.40">
    <property type="entry name" value="SH3 Domains"/>
    <property type="match status" value="1"/>
</dbReference>
<evidence type="ECO:0000256" key="9">
    <source>
        <dbReference type="SAM" id="MobiDB-lite"/>
    </source>
</evidence>
<feature type="compositionally biased region" description="Low complexity" evidence="9">
    <location>
        <begin position="292"/>
        <end position="315"/>
    </location>
</feature>
<evidence type="ECO:0000313" key="13">
    <source>
        <dbReference type="RefSeq" id="XP_032812853.1"/>
    </source>
</evidence>
<dbReference type="InterPro" id="IPR036028">
    <property type="entry name" value="SH3-like_dom_sf"/>
</dbReference>
<dbReference type="InterPro" id="IPR027267">
    <property type="entry name" value="AH/BAR_dom_sf"/>
</dbReference>
<proteinExistence type="predicted"/>
<feature type="coiled-coil region" evidence="8">
    <location>
        <begin position="154"/>
        <end position="188"/>
    </location>
</feature>
<feature type="compositionally biased region" description="Polar residues" evidence="9">
    <location>
        <begin position="446"/>
        <end position="459"/>
    </location>
</feature>
<keyword evidence="4" id="KW-0963">Cytoplasm</keyword>
<dbReference type="Pfam" id="PF03114">
    <property type="entry name" value="BAR"/>
    <property type="match status" value="1"/>
</dbReference>
<feature type="domain" description="BAR" evidence="11">
    <location>
        <begin position="26"/>
        <end position="242"/>
    </location>
</feature>
<evidence type="ECO:0000256" key="2">
    <source>
        <dbReference type="ARBA" id="ARBA00004496"/>
    </source>
</evidence>
<dbReference type="SMART" id="SM00326">
    <property type="entry name" value="SH3"/>
    <property type="match status" value="1"/>
</dbReference>
<dbReference type="GO" id="GO:0012505">
    <property type="term" value="C:endomembrane system"/>
    <property type="evidence" value="ECO:0007669"/>
    <property type="project" value="UniProtKB-SubCell"/>
</dbReference>
<dbReference type="PANTHER" id="PTHR46514:SF3">
    <property type="entry name" value="AMPHIPHYSIN"/>
    <property type="match status" value="1"/>
</dbReference>
<dbReference type="FunFam" id="1.20.1270.60:FF:000013">
    <property type="entry name" value="Amphiphysin isoform 2"/>
    <property type="match status" value="1"/>
</dbReference>
<dbReference type="PRINTS" id="PR01251">
    <property type="entry name" value="AMPHIPHYSIN"/>
</dbReference>
<evidence type="ECO:0000256" key="1">
    <source>
        <dbReference type="ARBA" id="ARBA00004308"/>
    </source>
</evidence>
<feature type="compositionally biased region" description="Low complexity" evidence="9">
    <location>
        <begin position="428"/>
        <end position="438"/>
    </location>
</feature>
<dbReference type="SUPFAM" id="SSF103657">
    <property type="entry name" value="BAR/IMD domain-like"/>
    <property type="match status" value="1"/>
</dbReference>
<evidence type="ECO:0000256" key="5">
    <source>
        <dbReference type="ARBA" id="ARBA00023054"/>
    </source>
</evidence>
<keyword evidence="5 8" id="KW-0175">Coiled coil</keyword>
<feature type="region of interest" description="Disordered" evidence="9">
    <location>
        <begin position="687"/>
        <end position="718"/>
    </location>
</feature>
<dbReference type="Gene3D" id="1.20.1270.60">
    <property type="entry name" value="Arfaptin homology (AH) domain/BAR domain"/>
    <property type="match status" value="1"/>
</dbReference>
<feature type="compositionally biased region" description="Low complexity" evidence="9">
    <location>
        <begin position="350"/>
        <end position="372"/>
    </location>
</feature>
<feature type="compositionally biased region" description="Pro residues" evidence="9">
    <location>
        <begin position="316"/>
        <end position="329"/>
    </location>
</feature>
<evidence type="ECO:0000256" key="8">
    <source>
        <dbReference type="SAM" id="Coils"/>
    </source>
</evidence>
<dbReference type="GO" id="GO:0005737">
    <property type="term" value="C:cytoplasm"/>
    <property type="evidence" value="ECO:0007669"/>
    <property type="project" value="UniProtKB-SubCell"/>
</dbReference>
<dbReference type="GO" id="GO:0005886">
    <property type="term" value="C:plasma membrane"/>
    <property type="evidence" value="ECO:0007669"/>
    <property type="project" value="TreeGrafter"/>
</dbReference>
<feature type="domain" description="SH3" evidence="10">
    <location>
        <begin position="726"/>
        <end position="800"/>
    </location>
</feature>
<dbReference type="PROSITE" id="PS51021">
    <property type="entry name" value="BAR"/>
    <property type="match status" value="1"/>
</dbReference>
<accession>A0AAJ7T9Z4</accession>
<evidence type="ECO:0000256" key="4">
    <source>
        <dbReference type="ARBA" id="ARBA00022490"/>
    </source>
</evidence>
<evidence type="ECO:0000256" key="3">
    <source>
        <dbReference type="ARBA" id="ARBA00022443"/>
    </source>
</evidence>
<evidence type="ECO:0000313" key="12">
    <source>
        <dbReference type="Proteomes" id="UP001318040"/>
    </source>
</evidence>
<sequence>MAEGSPRAALFARNVHKHWSRAHEKVLQRLGKADETRDEQFEQLAQNFAQQQTESSRLNRDLRAYLASIKALHESSGRLWESLLLLSEEDWPERETLSCIAETTELLWEDYHQKLWDQTLPALETHQAPFGDVKARMSKRARKLVDVDGARHHLQALQAGKKRDEAKISKAEEDLQKAQRVFEEINSELQDELPALFTSRVGVYVNTLQSMAGVEENVYRELSKLSKQLYEVMHKASRQHHASQSNTRPPRPAPSGESNRRSQGSLKEAPSPGGQTPPLRPQRNPSHGDTSTAPPTGTPTETPTGTPAGTPAGTPTRPPTRPHTTPPAETPTGTPAVQPTGTPIVPPTETPAETPTWTPAVQPTGTPMETPTTEPPAAIPVPRPRWSTSSTAIQGDKKTPPARPPPRRSLVVHGAGDAAWGAPNGELAATAAAAAAAAHPQGDATRPNSTQNGTENANAASEDECRGPKLASADLSGEDGPASTDVSGEDGPASTDVSGEDGPASTDVSGEDGPASTDVSGEDGPASTDVSGEDGPASTDVSVVIPADSEDLSGETKSASENVCIQDKYDSQGVSGEPKSPSVDASKVTGASSEPRVPSAASDDIPGQGSVAKTAAEDVTAARAASEDIPGQDIVAQVASGDFSWLAGTASEGAPCAAAAAATSVAVAEAASADFQATTVGVQDDAARDDQGQHGGGGSDGDTGGGDGDVTSERKGDAANLSLPPGYLFKVCASHDYEAADMDELSFLEGDVILVLDYAHGQEQDDGWLLGMREAAWTQHRTVIGHSGVFPQNFTTPILP</sequence>
<dbReference type="KEGG" id="pmrn:116943760"/>
<dbReference type="SMART" id="SM00721">
    <property type="entry name" value="BAR"/>
    <property type="match status" value="1"/>
</dbReference>
<dbReference type="Proteomes" id="UP001318040">
    <property type="component" value="Chromosome 19"/>
</dbReference>
<dbReference type="InterPro" id="IPR003005">
    <property type="entry name" value="Amphiphysin"/>
</dbReference>
<dbReference type="PROSITE" id="PS50002">
    <property type="entry name" value="SH3"/>
    <property type="match status" value="1"/>
</dbReference>
<feature type="compositionally biased region" description="Pro residues" evidence="9">
    <location>
        <begin position="373"/>
        <end position="383"/>
    </location>
</feature>
<feature type="compositionally biased region" description="Gly residues" evidence="9">
    <location>
        <begin position="693"/>
        <end position="708"/>
    </location>
</feature>
<dbReference type="SUPFAM" id="SSF50044">
    <property type="entry name" value="SH3-domain"/>
    <property type="match status" value="1"/>
</dbReference>
<reference evidence="13" key="1">
    <citation type="submission" date="2025-08" db="UniProtKB">
        <authorList>
            <consortium name="RefSeq"/>
        </authorList>
    </citation>
    <scope>IDENTIFICATION</scope>
    <source>
        <tissue evidence="13">Sperm</tissue>
    </source>
</reference>
<keyword evidence="6" id="KW-0472">Membrane</keyword>
<comment type="subcellular location">
    <subcellularLocation>
        <location evidence="2">Cytoplasm</location>
    </subcellularLocation>
    <subcellularLocation>
        <location evidence="1">Endomembrane system</location>
    </subcellularLocation>
</comment>
<organism evidence="12 13">
    <name type="scientific">Petromyzon marinus</name>
    <name type="common">Sea lamprey</name>
    <dbReference type="NCBI Taxonomy" id="7757"/>
    <lineage>
        <taxon>Eukaryota</taxon>
        <taxon>Metazoa</taxon>
        <taxon>Chordata</taxon>
        <taxon>Craniata</taxon>
        <taxon>Vertebrata</taxon>
        <taxon>Cyclostomata</taxon>
        <taxon>Hyperoartia</taxon>
        <taxon>Petromyzontiformes</taxon>
        <taxon>Petromyzontidae</taxon>
        <taxon>Petromyzon</taxon>
    </lineage>
</organism>
<dbReference type="RefSeq" id="XP_032812853.1">
    <property type="nucleotide sequence ID" value="XM_032956962.1"/>
</dbReference>
<evidence type="ECO:0000256" key="6">
    <source>
        <dbReference type="ARBA" id="ARBA00023136"/>
    </source>
</evidence>
<name>A0AAJ7T9Z4_PETMA</name>
<dbReference type="InterPro" id="IPR004148">
    <property type="entry name" value="BAR_dom"/>
</dbReference>
<dbReference type="GO" id="GO:0005543">
    <property type="term" value="F:phospholipid binding"/>
    <property type="evidence" value="ECO:0007669"/>
    <property type="project" value="TreeGrafter"/>
</dbReference>
<dbReference type="InterPro" id="IPR001452">
    <property type="entry name" value="SH3_domain"/>
</dbReference>
<keyword evidence="12" id="KW-1185">Reference proteome</keyword>
<keyword evidence="3 7" id="KW-0728">SH3 domain</keyword>